<organism evidence="1 2">
    <name type="scientific">Paludibacterium denitrificans</name>
    <dbReference type="NCBI Taxonomy" id="2675226"/>
    <lineage>
        <taxon>Bacteria</taxon>
        <taxon>Pseudomonadati</taxon>
        <taxon>Pseudomonadota</taxon>
        <taxon>Betaproteobacteria</taxon>
        <taxon>Neisseriales</taxon>
        <taxon>Chromobacteriaceae</taxon>
        <taxon>Paludibacterium</taxon>
    </lineage>
</organism>
<dbReference type="EMBL" id="WLYX01000001">
    <property type="protein sequence ID" value="MTD32473.1"/>
    <property type="molecule type" value="Genomic_DNA"/>
</dbReference>
<evidence type="ECO:0000313" key="2">
    <source>
        <dbReference type="Proteomes" id="UP000446658"/>
    </source>
</evidence>
<keyword evidence="2" id="KW-1185">Reference proteome</keyword>
<comment type="caution">
    <text evidence="1">The sequence shown here is derived from an EMBL/GenBank/DDBJ whole genome shotgun (WGS) entry which is preliminary data.</text>
</comment>
<name>A0A844G841_9NEIS</name>
<dbReference type="AlphaFoldDB" id="A0A844G841"/>
<dbReference type="Proteomes" id="UP000446658">
    <property type="component" value="Unassembled WGS sequence"/>
</dbReference>
<sequence>MVFRGTQSLSGRGGAGTEPLAGCTARRLSHVVCRPDAFPLPDSEMQQRVEGSLLASASLWQAQADTQRDLLLTSEKWLADYYRVLLGRLAEAGHHPSMDVLRQALQVGYQSGSAFNKVSRRVGHFAATNFSTAPLNAARDMRKVWKQQKP</sequence>
<gene>
    <name evidence="1" type="ORF">GKE73_01740</name>
</gene>
<accession>A0A844G841</accession>
<evidence type="ECO:0000313" key="1">
    <source>
        <dbReference type="EMBL" id="MTD32473.1"/>
    </source>
</evidence>
<proteinExistence type="predicted"/>
<reference evidence="1 2" key="1">
    <citation type="submission" date="2019-11" db="EMBL/GenBank/DDBJ databases">
        <title>Draft genome sequence of Paludibacterium sp. dN18-1.</title>
        <authorList>
            <person name="Im W.-T."/>
        </authorList>
    </citation>
    <scope>NUCLEOTIDE SEQUENCE [LARGE SCALE GENOMIC DNA]</scope>
    <source>
        <strain evidence="2">dN 18-1</strain>
    </source>
</reference>
<protein>
    <submittedName>
        <fullName evidence="1">Uncharacterized protein</fullName>
    </submittedName>
</protein>